<protein>
    <submittedName>
        <fullName evidence="2">Uncharacterized protein</fullName>
    </submittedName>
</protein>
<proteinExistence type="predicted"/>
<dbReference type="Proteomes" id="UP000320876">
    <property type="component" value="Unassembled WGS sequence"/>
</dbReference>
<comment type="caution">
    <text evidence="2">The sequence shown here is derived from an EMBL/GenBank/DDBJ whole genome shotgun (WGS) entry which is preliminary data.</text>
</comment>
<feature type="transmembrane region" description="Helical" evidence="1">
    <location>
        <begin position="12"/>
        <end position="33"/>
    </location>
</feature>
<keyword evidence="1" id="KW-1133">Transmembrane helix</keyword>
<dbReference type="AlphaFoldDB" id="A0A542DK11"/>
<keyword evidence="1" id="KW-0472">Membrane</keyword>
<organism evidence="2 3">
    <name type="scientific">Amycolatopsis cihanbeyliensis</name>
    <dbReference type="NCBI Taxonomy" id="1128664"/>
    <lineage>
        <taxon>Bacteria</taxon>
        <taxon>Bacillati</taxon>
        <taxon>Actinomycetota</taxon>
        <taxon>Actinomycetes</taxon>
        <taxon>Pseudonocardiales</taxon>
        <taxon>Pseudonocardiaceae</taxon>
        <taxon>Amycolatopsis</taxon>
    </lineage>
</organism>
<evidence type="ECO:0000313" key="3">
    <source>
        <dbReference type="Proteomes" id="UP000320876"/>
    </source>
</evidence>
<accession>A0A542DK11</accession>
<gene>
    <name evidence="2" type="ORF">FB471_3201</name>
</gene>
<dbReference type="RefSeq" id="WP_281287401.1">
    <property type="nucleotide sequence ID" value="NZ_VFML01000001.1"/>
</dbReference>
<evidence type="ECO:0000313" key="2">
    <source>
        <dbReference type="EMBL" id="TQJ03441.1"/>
    </source>
</evidence>
<dbReference type="EMBL" id="VFML01000001">
    <property type="protein sequence ID" value="TQJ03441.1"/>
    <property type="molecule type" value="Genomic_DNA"/>
</dbReference>
<keyword evidence="1" id="KW-0812">Transmembrane</keyword>
<reference evidence="2 3" key="1">
    <citation type="submission" date="2019-06" db="EMBL/GenBank/DDBJ databases">
        <title>Sequencing the genomes of 1000 actinobacteria strains.</title>
        <authorList>
            <person name="Klenk H.-P."/>
        </authorList>
    </citation>
    <scope>NUCLEOTIDE SEQUENCE [LARGE SCALE GENOMIC DNA]</scope>
    <source>
        <strain evidence="2 3">DSM 45679</strain>
    </source>
</reference>
<evidence type="ECO:0000256" key="1">
    <source>
        <dbReference type="SAM" id="Phobius"/>
    </source>
</evidence>
<keyword evidence="3" id="KW-1185">Reference proteome</keyword>
<sequence>MDKDDKRTGGRPLLLLIGIGVVLLLGFLAYRLLLVEVITSLSGR</sequence>
<name>A0A542DK11_AMYCI</name>